<name>A0A291QTR1_9BACT</name>
<dbReference type="OrthoDB" id="954225at2"/>
<dbReference type="EMBL" id="CP023777">
    <property type="protein sequence ID" value="ATL47326.1"/>
    <property type="molecule type" value="Genomic_DNA"/>
</dbReference>
<dbReference type="Proteomes" id="UP000220133">
    <property type="component" value="Chromosome"/>
</dbReference>
<reference evidence="2 3" key="1">
    <citation type="submission" date="2017-10" db="EMBL/GenBank/DDBJ databases">
        <title>Paenichitinophaga pekingensis gen. nov., sp. nov., isolated from activated sludge.</title>
        <authorList>
            <person name="Jin D."/>
            <person name="Kong X."/>
            <person name="Deng Y."/>
            <person name="Bai Z."/>
        </authorList>
    </citation>
    <scope>NUCLEOTIDE SEQUENCE [LARGE SCALE GENOMIC DNA]</scope>
    <source>
        <strain evidence="2 3">13</strain>
    </source>
</reference>
<sequence length="186" mass="21988">MKKAIIHEQLILQFDAFADYIQNLSVHRFTVSPEGKWSAGQQLDHLIKSTKPVNSALALPRMLLRFWGAPKRPTMTYDEIVTEYQQVLSAGGHATKMYMPAIVEGYQREALLKQFIQQKDRLLQLLRQWHEDDLDKYLLPHPLMGKITIREVMYFTIYHTQHHLQSLKQRDQLNQSWSDQLERIFQ</sequence>
<dbReference type="InterPro" id="IPR034660">
    <property type="entry name" value="DinB/YfiT-like"/>
</dbReference>
<protein>
    <recommendedName>
        <fullName evidence="1">DinB-like domain-containing protein</fullName>
    </recommendedName>
</protein>
<feature type="domain" description="DinB-like" evidence="1">
    <location>
        <begin position="15"/>
        <end position="165"/>
    </location>
</feature>
<accession>A0A291QTR1</accession>
<evidence type="ECO:0000259" key="1">
    <source>
        <dbReference type="Pfam" id="PF12867"/>
    </source>
</evidence>
<proteinExistence type="predicted"/>
<keyword evidence="3" id="KW-1185">Reference proteome</keyword>
<organism evidence="2 3">
    <name type="scientific">Chitinophaga caeni</name>
    <dbReference type="NCBI Taxonomy" id="2029983"/>
    <lineage>
        <taxon>Bacteria</taxon>
        <taxon>Pseudomonadati</taxon>
        <taxon>Bacteroidota</taxon>
        <taxon>Chitinophagia</taxon>
        <taxon>Chitinophagales</taxon>
        <taxon>Chitinophagaceae</taxon>
        <taxon>Chitinophaga</taxon>
    </lineage>
</organism>
<dbReference type="InterPro" id="IPR024775">
    <property type="entry name" value="DinB-like"/>
</dbReference>
<dbReference type="Gene3D" id="1.20.120.450">
    <property type="entry name" value="dinb family like domain"/>
    <property type="match status" value="1"/>
</dbReference>
<evidence type="ECO:0000313" key="2">
    <source>
        <dbReference type="EMBL" id="ATL47326.1"/>
    </source>
</evidence>
<gene>
    <name evidence="2" type="ORF">COR50_09155</name>
</gene>
<dbReference type="AlphaFoldDB" id="A0A291QTR1"/>
<dbReference type="KEGG" id="cbae:COR50_09155"/>
<evidence type="ECO:0000313" key="3">
    <source>
        <dbReference type="Proteomes" id="UP000220133"/>
    </source>
</evidence>
<dbReference type="SUPFAM" id="SSF109854">
    <property type="entry name" value="DinB/YfiT-like putative metalloenzymes"/>
    <property type="match status" value="1"/>
</dbReference>
<dbReference type="RefSeq" id="WP_098193708.1">
    <property type="nucleotide sequence ID" value="NZ_CP023777.1"/>
</dbReference>
<dbReference type="Pfam" id="PF12867">
    <property type="entry name" value="DinB_2"/>
    <property type="match status" value="1"/>
</dbReference>